<evidence type="ECO:0008006" key="6">
    <source>
        <dbReference type="Google" id="ProtNLM"/>
    </source>
</evidence>
<evidence type="ECO:0000256" key="3">
    <source>
        <dbReference type="ARBA" id="ARBA00022946"/>
    </source>
</evidence>
<evidence type="ECO:0000256" key="1">
    <source>
        <dbReference type="ARBA" id="ARBA00007692"/>
    </source>
</evidence>
<organism evidence="4 5">
    <name type="scientific">Dorcoceras hygrometricum</name>
    <dbReference type="NCBI Taxonomy" id="472368"/>
    <lineage>
        <taxon>Eukaryota</taxon>
        <taxon>Viridiplantae</taxon>
        <taxon>Streptophyta</taxon>
        <taxon>Embryophyta</taxon>
        <taxon>Tracheophyta</taxon>
        <taxon>Spermatophyta</taxon>
        <taxon>Magnoliopsida</taxon>
        <taxon>eudicotyledons</taxon>
        <taxon>Gunneridae</taxon>
        <taxon>Pentapetalae</taxon>
        <taxon>asterids</taxon>
        <taxon>lamiids</taxon>
        <taxon>Lamiales</taxon>
        <taxon>Gesneriaceae</taxon>
        <taxon>Didymocarpoideae</taxon>
        <taxon>Trichosporeae</taxon>
        <taxon>Loxocarpinae</taxon>
        <taxon>Dorcoceras</taxon>
    </lineage>
</organism>
<dbReference type="OrthoDB" id="637682at2759"/>
<sequence>MSAGALGSSLCLSSLKPASCSEQQSNLLTAKPKTLLHDHPLYHPTHANISIQFKEKVLCLEILGVDSGRALAQNPSLHSASLHSIHSIVTFLQSKGIHLKDLGRILGMCPKILTSDIKTELDPVFNFLSIDLKVPDQDFRKVIKKCPRLLISSARDQLKPALFYLHRLGFKDLRTLAYQDPILLVSSVERTLIPKLNYLVSLGLSKSDVVDMVLRCPSLFTFSVEGNFKPKFDYFTKEMKGTLEELRTFPQYFAFSLENRIKPRHAEIVQRGAEVPLSLMLKATDEEFRELLTSQGSG</sequence>
<accession>A0A2Z7BW44</accession>
<keyword evidence="3" id="KW-0809">Transit peptide</keyword>
<reference evidence="4 5" key="1">
    <citation type="journal article" date="2015" name="Proc. Natl. Acad. Sci. U.S.A.">
        <title>The resurrection genome of Boea hygrometrica: A blueprint for survival of dehydration.</title>
        <authorList>
            <person name="Xiao L."/>
            <person name="Yang G."/>
            <person name="Zhang L."/>
            <person name="Yang X."/>
            <person name="Zhao S."/>
            <person name="Ji Z."/>
            <person name="Zhou Q."/>
            <person name="Hu M."/>
            <person name="Wang Y."/>
            <person name="Chen M."/>
            <person name="Xu Y."/>
            <person name="Jin H."/>
            <person name="Xiao X."/>
            <person name="Hu G."/>
            <person name="Bao F."/>
            <person name="Hu Y."/>
            <person name="Wan P."/>
            <person name="Li L."/>
            <person name="Deng X."/>
            <person name="Kuang T."/>
            <person name="Xiang C."/>
            <person name="Zhu J.K."/>
            <person name="Oliver M.J."/>
            <person name="He Y."/>
        </authorList>
    </citation>
    <scope>NUCLEOTIDE SEQUENCE [LARGE SCALE GENOMIC DNA]</scope>
    <source>
        <strain evidence="5">cv. XS01</strain>
    </source>
</reference>
<dbReference type="PANTHER" id="PTHR13068:SF78">
    <property type="entry name" value="MITOCHONDRIAL TRANSCRIPTION TERMINATION FACTOR FAMILY PROTEIN"/>
    <property type="match status" value="1"/>
</dbReference>
<dbReference type="FunFam" id="1.25.70.10:FF:000010">
    <property type="entry name" value="Transcription termination factor MTEF1, chloroplastic"/>
    <property type="match status" value="1"/>
</dbReference>
<dbReference type="GO" id="GO:0006353">
    <property type="term" value="P:DNA-templated transcription termination"/>
    <property type="evidence" value="ECO:0007669"/>
    <property type="project" value="UniProtKB-KW"/>
</dbReference>
<proteinExistence type="inferred from homology"/>
<dbReference type="InterPro" id="IPR038538">
    <property type="entry name" value="MTERF_sf"/>
</dbReference>
<name>A0A2Z7BW44_9LAMI</name>
<dbReference type="GO" id="GO:0003676">
    <property type="term" value="F:nucleic acid binding"/>
    <property type="evidence" value="ECO:0007669"/>
    <property type="project" value="InterPro"/>
</dbReference>
<gene>
    <name evidence="4" type="ORF">F511_21825</name>
</gene>
<keyword evidence="2" id="KW-0804">Transcription</keyword>
<dbReference type="Pfam" id="PF02536">
    <property type="entry name" value="mTERF"/>
    <property type="match status" value="2"/>
</dbReference>
<dbReference type="Gene3D" id="1.25.70.10">
    <property type="entry name" value="Transcription termination factor 3, mitochondrial"/>
    <property type="match status" value="1"/>
</dbReference>
<evidence type="ECO:0000313" key="4">
    <source>
        <dbReference type="EMBL" id="KZV38823.1"/>
    </source>
</evidence>
<protein>
    <recommendedName>
        <fullName evidence="6">Mitochondrial transcription termination factor family protein</fullName>
    </recommendedName>
</protein>
<dbReference type="AlphaFoldDB" id="A0A2Z7BW44"/>
<keyword evidence="2" id="KW-0806">Transcription termination</keyword>
<evidence type="ECO:0000313" key="5">
    <source>
        <dbReference type="Proteomes" id="UP000250235"/>
    </source>
</evidence>
<dbReference type="Proteomes" id="UP000250235">
    <property type="component" value="Unassembled WGS sequence"/>
</dbReference>
<dbReference type="EMBL" id="KV001722">
    <property type="protein sequence ID" value="KZV38823.1"/>
    <property type="molecule type" value="Genomic_DNA"/>
</dbReference>
<keyword evidence="5" id="KW-1185">Reference proteome</keyword>
<dbReference type="InterPro" id="IPR003690">
    <property type="entry name" value="MTERF"/>
</dbReference>
<evidence type="ECO:0000256" key="2">
    <source>
        <dbReference type="ARBA" id="ARBA00022472"/>
    </source>
</evidence>
<dbReference type="PANTHER" id="PTHR13068">
    <property type="entry name" value="CGI-12 PROTEIN-RELATED"/>
    <property type="match status" value="1"/>
</dbReference>
<comment type="similarity">
    <text evidence="1">Belongs to the mTERF family.</text>
</comment>
<keyword evidence="2" id="KW-0805">Transcription regulation</keyword>
<dbReference type="SMART" id="SM00733">
    <property type="entry name" value="Mterf"/>
    <property type="match status" value="6"/>
</dbReference>